<feature type="domain" description="Zn(2)-C6 fungal-type" evidence="6">
    <location>
        <begin position="17"/>
        <end position="48"/>
    </location>
</feature>
<dbReference type="Proteomes" id="UP000295703">
    <property type="component" value="Unassembled WGS sequence"/>
</dbReference>
<dbReference type="GO" id="GO:0000981">
    <property type="term" value="F:DNA-binding transcription factor activity, RNA polymerase II-specific"/>
    <property type="evidence" value="ECO:0007669"/>
    <property type="project" value="InterPro"/>
</dbReference>
<evidence type="ECO:0000256" key="3">
    <source>
        <dbReference type="ARBA" id="ARBA00023163"/>
    </source>
</evidence>
<feature type="region of interest" description="Disordered" evidence="5">
    <location>
        <begin position="57"/>
        <end position="135"/>
    </location>
</feature>
<dbReference type="InterPro" id="IPR001138">
    <property type="entry name" value="Zn2Cys6_DnaBD"/>
</dbReference>
<evidence type="ECO:0000259" key="6">
    <source>
        <dbReference type="PROSITE" id="PS50048"/>
    </source>
</evidence>
<protein>
    <submittedName>
        <fullName evidence="7">Filamentous growth regulator 27</fullName>
    </submittedName>
</protein>
<dbReference type="CDD" id="cd00067">
    <property type="entry name" value="GAL4"/>
    <property type="match status" value="1"/>
</dbReference>
<feature type="compositionally biased region" description="Low complexity" evidence="5">
    <location>
        <begin position="62"/>
        <end position="71"/>
    </location>
</feature>
<dbReference type="Gene3D" id="4.10.240.10">
    <property type="entry name" value="Zn(2)-C6 fungal-type DNA-binding domain"/>
    <property type="match status" value="1"/>
</dbReference>
<dbReference type="Pfam" id="PF04082">
    <property type="entry name" value="Fungal_trans"/>
    <property type="match status" value="1"/>
</dbReference>
<evidence type="ECO:0000256" key="2">
    <source>
        <dbReference type="ARBA" id="ARBA00023015"/>
    </source>
</evidence>
<dbReference type="InterPro" id="IPR036864">
    <property type="entry name" value="Zn2-C6_fun-type_DNA-bd_sf"/>
</dbReference>
<evidence type="ECO:0000256" key="4">
    <source>
        <dbReference type="ARBA" id="ARBA00023242"/>
    </source>
</evidence>
<dbReference type="PANTHER" id="PTHR47424">
    <property type="entry name" value="REGULATORY PROTEIN GAL4"/>
    <property type="match status" value="1"/>
</dbReference>
<accession>A0A4R8QQE6</accession>
<dbReference type="PROSITE" id="PS50048">
    <property type="entry name" value="ZN2_CY6_FUNGAL_2"/>
    <property type="match status" value="1"/>
</dbReference>
<dbReference type="InterPro" id="IPR051127">
    <property type="entry name" value="Fungal_SecMet_Regulators"/>
</dbReference>
<dbReference type="SMART" id="SM00906">
    <property type="entry name" value="Fungal_trans"/>
    <property type="match status" value="1"/>
</dbReference>
<reference evidence="7 8" key="1">
    <citation type="submission" date="2018-12" db="EMBL/GenBank/DDBJ databases">
        <title>Genome sequence and assembly of Colletotrichum trifolii.</title>
        <authorList>
            <person name="Gan P."/>
            <person name="Shirasu K."/>
        </authorList>
    </citation>
    <scope>NUCLEOTIDE SEQUENCE [LARGE SCALE GENOMIC DNA]</scope>
    <source>
        <strain evidence="7 8">543-2</strain>
    </source>
</reference>
<dbReference type="SMART" id="SM00066">
    <property type="entry name" value="GAL4"/>
    <property type="match status" value="1"/>
</dbReference>
<feature type="region of interest" description="Disordered" evidence="5">
    <location>
        <begin position="671"/>
        <end position="747"/>
    </location>
</feature>
<organism evidence="7 8">
    <name type="scientific">Colletotrichum trifolii</name>
    <dbReference type="NCBI Taxonomy" id="5466"/>
    <lineage>
        <taxon>Eukaryota</taxon>
        <taxon>Fungi</taxon>
        <taxon>Dikarya</taxon>
        <taxon>Ascomycota</taxon>
        <taxon>Pezizomycotina</taxon>
        <taxon>Sordariomycetes</taxon>
        <taxon>Hypocreomycetidae</taxon>
        <taxon>Glomerellales</taxon>
        <taxon>Glomerellaceae</taxon>
        <taxon>Colletotrichum</taxon>
        <taxon>Colletotrichum orbiculare species complex</taxon>
    </lineage>
</organism>
<dbReference type="EMBL" id="RYZW01000134">
    <property type="protein sequence ID" value="TDZ41524.1"/>
    <property type="molecule type" value="Genomic_DNA"/>
</dbReference>
<keyword evidence="3" id="KW-0804">Transcription</keyword>
<dbReference type="AlphaFoldDB" id="A0A4R8QQE6"/>
<sequence>MPTKRVRLSDRRRCVKACGNCKRRKERCDGQQPCRRCVIRRVEADCVFTGPGPLTAYPAENSSSSSSSLSSIRTPNSFLPPAGSPPGRHLFHPYASTASFHGSVVSPGHHHEHQHQHQHEHQRRPSSSSHACHVSPGTAVPQLSRLIGDGRGRFMFIGDAANLAFLKVIRRLVRDRIGSCLFTDDPLRHVMVEATPEGRPRWIVTDPADIPPKPGADEARYLLRWYLRATNCILETFDEAGLLADLEKWLRGDATSLDEDAANCIFYLVLGIGAQRCPDDRDAAAERYFNYGRFLAVVFAMENPTYNTVRSYVLVTVYLLGASRRNSAFMHLGVAVRAAYALGIHRRDDAESLFAAPEQDARDRLWKALRVLDLFLGASLGRPLATLETRDTSPAAAAASAASAASAAGGGGYSAASAAAGGGGGGGGGYSASLDLCHIFESILTDVYARRMVTPDTLERISEQLRRWAARFADGLSADGMKPGSHMAGDDGERYPNIALYHMKEAYYWSIMLLSRPFLIDHVSRLVARSQAATGRSCGDEPPVSSPSERLLVHACVDSAMRTVDLLSGLVTDTNVSKRHPFIINSVFVSAMVLGLAVFGDLDATFPLGKNLEVAQALLSKFSQYDRVASRDLAIVEYLQGACALYAENRAQKKMECQGALVGELFGSVHEGPHRTSSSSSSSSDAARFGSTTSASHRDVPSFVPRLHSMSDAGDGSSLDQSVSAAAGSVDGQHVGGGGGGEVGRGQNAAQALTPSTDMLMSLSPRTLLFDSYSHDMPFFPTMDASMAHMGYAEEMLMSDTGAMLEPPC</sequence>
<evidence type="ECO:0000256" key="1">
    <source>
        <dbReference type="ARBA" id="ARBA00022723"/>
    </source>
</evidence>
<dbReference type="PROSITE" id="PS00463">
    <property type="entry name" value="ZN2_CY6_FUNGAL_1"/>
    <property type="match status" value="1"/>
</dbReference>
<dbReference type="GO" id="GO:0005634">
    <property type="term" value="C:nucleus"/>
    <property type="evidence" value="ECO:0007669"/>
    <property type="project" value="TreeGrafter"/>
</dbReference>
<dbReference type="SUPFAM" id="SSF57701">
    <property type="entry name" value="Zn2/Cys6 DNA-binding domain"/>
    <property type="match status" value="1"/>
</dbReference>
<dbReference type="Pfam" id="PF00172">
    <property type="entry name" value="Zn_clus"/>
    <property type="match status" value="1"/>
</dbReference>
<evidence type="ECO:0000313" key="8">
    <source>
        <dbReference type="Proteomes" id="UP000295703"/>
    </source>
</evidence>
<evidence type="ECO:0000313" key="7">
    <source>
        <dbReference type="EMBL" id="TDZ41524.1"/>
    </source>
</evidence>
<keyword evidence="1" id="KW-0479">Metal-binding</keyword>
<dbReference type="GO" id="GO:0008270">
    <property type="term" value="F:zinc ion binding"/>
    <property type="evidence" value="ECO:0007669"/>
    <property type="project" value="InterPro"/>
</dbReference>
<dbReference type="GO" id="GO:0006351">
    <property type="term" value="P:DNA-templated transcription"/>
    <property type="evidence" value="ECO:0007669"/>
    <property type="project" value="InterPro"/>
</dbReference>
<proteinExistence type="predicted"/>
<dbReference type="GO" id="GO:0000978">
    <property type="term" value="F:RNA polymerase II cis-regulatory region sequence-specific DNA binding"/>
    <property type="evidence" value="ECO:0007669"/>
    <property type="project" value="TreeGrafter"/>
</dbReference>
<feature type="compositionally biased region" description="Gly residues" evidence="5">
    <location>
        <begin position="734"/>
        <end position="744"/>
    </location>
</feature>
<keyword evidence="8" id="KW-1185">Reference proteome</keyword>
<feature type="compositionally biased region" description="Basic residues" evidence="5">
    <location>
        <begin position="108"/>
        <end position="124"/>
    </location>
</feature>
<dbReference type="CDD" id="cd12148">
    <property type="entry name" value="fungal_TF_MHR"/>
    <property type="match status" value="1"/>
</dbReference>
<keyword evidence="2" id="KW-0805">Transcription regulation</keyword>
<keyword evidence="4" id="KW-0539">Nucleus</keyword>
<gene>
    <name evidence="7" type="ORF">CTRI78_v009570</name>
</gene>
<dbReference type="InterPro" id="IPR007219">
    <property type="entry name" value="XnlR_reg_dom"/>
</dbReference>
<dbReference type="STRING" id="5466.A0A4R8QQE6"/>
<dbReference type="PANTHER" id="PTHR47424:SF9">
    <property type="entry name" value="TAH-2"/>
    <property type="match status" value="1"/>
</dbReference>
<evidence type="ECO:0000256" key="5">
    <source>
        <dbReference type="SAM" id="MobiDB-lite"/>
    </source>
</evidence>
<dbReference type="GO" id="GO:0000435">
    <property type="term" value="P:positive regulation of transcription from RNA polymerase II promoter by galactose"/>
    <property type="evidence" value="ECO:0007669"/>
    <property type="project" value="TreeGrafter"/>
</dbReference>
<name>A0A4R8QQE6_COLTR</name>
<comment type="caution">
    <text evidence="7">The sequence shown here is derived from an EMBL/GenBank/DDBJ whole genome shotgun (WGS) entry which is preliminary data.</text>
</comment>